<dbReference type="Pfam" id="PF04564">
    <property type="entry name" value="U-box"/>
    <property type="match status" value="1"/>
</dbReference>
<keyword evidence="9 10" id="KW-0067">ATP-binding</keyword>
<evidence type="ECO:0000256" key="5">
    <source>
        <dbReference type="ARBA" id="ARBA00022679"/>
    </source>
</evidence>
<dbReference type="PANTHER" id="PTHR45647">
    <property type="entry name" value="OS02G0152300 PROTEIN"/>
    <property type="match status" value="1"/>
</dbReference>
<dbReference type="InterPro" id="IPR001245">
    <property type="entry name" value="Ser-Thr/Tyr_kinase_cat_dom"/>
</dbReference>
<protein>
    <recommendedName>
        <fullName evidence="3">RING-type E3 ubiquitin transferase</fullName>
        <ecNumber evidence="3">2.3.2.27</ecNumber>
    </recommendedName>
</protein>
<dbReference type="PANTHER" id="PTHR45647:SF100">
    <property type="entry name" value="U-BOX DOMAIN-CONTAINING PROTEIN 33"/>
    <property type="match status" value="1"/>
</dbReference>
<feature type="compositionally biased region" description="Basic and acidic residues" evidence="12">
    <location>
        <begin position="15"/>
        <end position="24"/>
    </location>
</feature>
<dbReference type="InterPro" id="IPR000719">
    <property type="entry name" value="Prot_kinase_dom"/>
</dbReference>
<feature type="domain" description="U-box" evidence="14">
    <location>
        <begin position="787"/>
        <end position="859"/>
    </location>
</feature>
<evidence type="ECO:0000256" key="10">
    <source>
        <dbReference type="PROSITE-ProRule" id="PRU10141"/>
    </source>
</evidence>
<dbReference type="InterPro" id="IPR008271">
    <property type="entry name" value="Ser/Thr_kinase_AS"/>
</dbReference>
<feature type="binding site" evidence="10">
    <location>
        <position position="530"/>
    </location>
    <ligand>
        <name>ATP</name>
        <dbReference type="ChEBI" id="CHEBI:30616"/>
    </ligand>
</feature>
<dbReference type="Gene3D" id="3.30.40.10">
    <property type="entry name" value="Zinc/RING finger domain, C3HC4 (zinc finger)"/>
    <property type="match status" value="1"/>
</dbReference>
<feature type="compositionally biased region" description="Low complexity" evidence="12">
    <location>
        <begin position="27"/>
        <end position="39"/>
    </location>
</feature>
<evidence type="ECO:0000259" key="13">
    <source>
        <dbReference type="PROSITE" id="PS50011"/>
    </source>
</evidence>
<feature type="coiled-coil region" evidence="11">
    <location>
        <begin position="349"/>
        <end position="481"/>
    </location>
</feature>
<evidence type="ECO:0000259" key="14">
    <source>
        <dbReference type="PROSITE" id="PS51698"/>
    </source>
</evidence>
<dbReference type="SMART" id="SM00220">
    <property type="entry name" value="S_TKc"/>
    <property type="match status" value="1"/>
</dbReference>
<proteinExistence type="predicted"/>
<evidence type="ECO:0000256" key="4">
    <source>
        <dbReference type="ARBA" id="ARBA00022527"/>
    </source>
</evidence>
<evidence type="ECO:0000256" key="2">
    <source>
        <dbReference type="ARBA" id="ARBA00004906"/>
    </source>
</evidence>
<dbReference type="PROSITE" id="PS50011">
    <property type="entry name" value="PROTEIN_KINASE_DOM"/>
    <property type="match status" value="1"/>
</dbReference>
<evidence type="ECO:0000256" key="6">
    <source>
        <dbReference type="ARBA" id="ARBA00022741"/>
    </source>
</evidence>
<dbReference type="CDD" id="cd16655">
    <property type="entry name" value="RING-Ubox_WDSUB1-like"/>
    <property type="match status" value="1"/>
</dbReference>
<dbReference type="PROSITE" id="PS00108">
    <property type="entry name" value="PROTEIN_KINASE_ST"/>
    <property type="match status" value="1"/>
</dbReference>
<dbReference type="PROSITE" id="PS00107">
    <property type="entry name" value="PROTEIN_KINASE_ATP"/>
    <property type="match status" value="1"/>
</dbReference>
<dbReference type="InterPro" id="IPR017441">
    <property type="entry name" value="Protein_kinase_ATP_BS"/>
</dbReference>
<dbReference type="InterPro" id="IPR014729">
    <property type="entry name" value="Rossmann-like_a/b/a_fold"/>
</dbReference>
<dbReference type="SMART" id="SM00504">
    <property type="entry name" value="Ubox"/>
    <property type="match status" value="1"/>
</dbReference>
<keyword evidence="5" id="KW-0808">Transferase</keyword>
<dbReference type="InterPro" id="IPR011009">
    <property type="entry name" value="Kinase-like_dom_sf"/>
</dbReference>
<evidence type="ECO:0000256" key="1">
    <source>
        <dbReference type="ARBA" id="ARBA00000900"/>
    </source>
</evidence>
<sequence length="859" mass="96742">MAMASSSMEIAHTPGLERRLRRGDTSAAAAAEEAAPPREVVVEEEEEEGEEEKVYVAVGKDVKEGKATLVWAIENMAGPKKVVALVLVHVHCPPKMISIMGCRFPASKLKEQEVTAHRKLEMSSIYKTMNAYLNICSSKKVRAEKVVIERDDVGEGLVEIVADRGITKLVMGAASEKQYSRKMKMPKSKKALNVQRHARPSCAIWFVCKGNLICTREAGKQGFGMMQPPIASQRSGFSRLEDQLFVALPLVRHKSLTWTPKPMQEIWKERKSSLTSDSNGETKAVTLLHEVSNVSTPSSWSSAEDSISDRWDDISSSNGLKSSSEYVQRKEDDHQVVCPPHQLEKDLTNHKLYEKLRSALEEAEKLKREVYEETCRRQRAERDLYEAMQKVKASDVLHIKEMKQKKEMEEKLTREMVEAEKLRKQRDEALDELQNEHENKIALEHQSIHLELRIEELLLQRDDAVREAEELRKQKREQTATTQGTVNVVEFSYSELQQATNDFDNSLKIGEGGYGTVYKGFLHHTAVAIKILNPPTLHSQFYEEVNVLNKVRHPNLVTLIGVCMEFPALVYEFMPNGSLEDRLICTNNTKPLTWQHRVRIMSEICSTLIFLHSSNLNVVHGDLKPANILLDANYVAKIGDSGISRLSDQCNEKTTLYNKTHPKGTFAYMDPEYIITGNLTPQSDVYSFGLVILRLLTGRSAFGLARDVGEAMGKGSLQALLDRSAGDWPFLQAENLAQVSLRCCEIKRKNRPNLASEVSKVLEAMMKSASLGLASLSFRSVSEDGRGIPSYFICPILQEIMRDPVIAADGFTYEGEAILGWLESGHLTSPMTNLKLRHSELIPNHALRSAIQEWLQQQE</sequence>
<dbReference type="GO" id="GO:0061630">
    <property type="term" value="F:ubiquitin protein ligase activity"/>
    <property type="evidence" value="ECO:0007669"/>
    <property type="project" value="UniProtKB-EC"/>
</dbReference>
<comment type="catalytic activity">
    <reaction evidence="1">
        <text>S-ubiquitinyl-[E2 ubiquitin-conjugating enzyme]-L-cysteine + [acceptor protein]-L-lysine = [E2 ubiquitin-conjugating enzyme]-L-cysteine + N(6)-ubiquitinyl-[acceptor protein]-L-lysine.</text>
        <dbReference type="EC" id="2.3.2.27"/>
    </reaction>
</comment>
<evidence type="ECO:0000256" key="12">
    <source>
        <dbReference type="SAM" id="MobiDB-lite"/>
    </source>
</evidence>
<dbReference type="Gene3D" id="1.10.510.10">
    <property type="entry name" value="Transferase(Phosphotransferase) domain 1"/>
    <property type="match status" value="1"/>
</dbReference>
<dbReference type="SUPFAM" id="SSF56112">
    <property type="entry name" value="Protein kinase-like (PK-like)"/>
    <property type="match status" value="1"/>
</dbReference>
<dbReference type="SUPFAM" id="SSF57850">
    <property type="entry name" value="RING/U-box"/>
    <property type="match status" value="1"/>
</dbReference>
<dbReference type="AlphaFoldDB" id="A0A6V7PIQ7"/>
<keyword evidence="6 10" id="KW-0547">Nucleotide-binding</keyword>
<dbReference type="InterPro" id="IPR051348">
    <property type="entry name" value="U-box_ubiquitin_ligases"/>
</dbReference>
<evidence type="ECO:0000256" key="11">
    <source>
        <dbReference type="SAM" id="Coils"/>
    </source>
</evidence>
<dbReference type="InterPro" id="IPR013083">
    <property type="entry name" value="Znf_RING/FYVE/PHD"/>
</dbReference>
<feature type="region of interest" description="Disordered" evidence="12">
    <location>
        <begin position="1"/>
        <end position="48"/>
    </location>
</feature>
<dbReference type="EC" id="2.3.2.27" evidence="3"/>
<keyword evidence="7" id="KW-0418">Kinase</keyword>
<feature type="domain" description="Protein kinase" evidence="13">
    <location>
        <begin position="503"/>
        <end position="766"/>
    </location>
</feature>
<comment type="pathway">
    <text evidence="2">Protein modification; protein ubiquitination.</text>
</comment>
<accession>A0A6V7PIQ7</accession>
<evidence type="ECO:0000256" key="3">
    <source>
        <dbReference type="ARBA" id="ARBA00012483"/>
    </source>
</evidence>
<evidence type="ECO:0000256" key="7">
    <source>
        <dbReference type="ARBA" id="ARBA00022777"/>
    </source>
</evidence>
<dbReference type="GO" id="GO:0004674">
    <property type="term" value="F:protein serine/threonine kinase activity"/>
    <property type="evidence" value="ECO:0007669"/>
    <property type="project" value="UniProtKB-KW"/>
</dbReference>
<dbReference type="CDD" id="cd01989">
    <property type="entry name" value="USP_STK_Ubox_N"/>
    <property type="match status" value="1"/>
</dbReference>
<dbReference type="Gene3D" id="3.30.200.20">
    <property type="entry name" value="Phosphorylase Kinase, domain 1"/>
    <property type="match status" value="1"/>
</dbReference>
<dbReference type="PROSITE" id="PS51698">
    <property type="entry name" value="U_BOX"/>
    <property type="match status" value="1"/>
</dbReference>
<dbReference type="GO" id="GO:0005524">
    <property type="term" value="F:ATP binding"/>
    <property type="evidence" value="ECO:0007669"/>
    <property type="project" value="UniProtKB-UniRule"/>
</dbReference>
<dbReference type="UniPathway" id="UPA00143"/>
<organism evidence="15">
    <name type="scientific">Ananas comosus var. bracteatus</name>
    <name type="common">red pineapple</name>
    <dbReference type="NCBI Taxonomy" id="296719"/>
    <lineage>
        <taxon>Eukaryota</taxon>
        <taxon>Viridiplantae</taxon>
        <taxon>Streptophyta</taxon>
        <taxon>Embryophyta</taxon>
        <taxon>Tracheophyta</taxon>
        <taxon>Spermatophyta</taxon>
        <taxon>Magnoliopsida</taxon>
        <taxon>Liliopsida</taxon>
        <taxon>Poales</taxon>
        <taxon>Bromeliaceae</taxon>
        <taxon>Bromelioideae</taxon>
        <taxon>Ananas</taxon>
    </lineage>
</organism>
<gene>
    <name evidence="15" type="ORF">CB5_LOCUS13976</name>
</gene>
<dbReference type="InterPro" id="IPR003613">
    <property type="entry name" value="Ubox_domain"/>
</dbReference>
<reference evidence="15" key="1">
    <citation type="submission" date="2020-07" db="EMBL/GenBank/DDBJ databases">
        <authorList>
            <person name="Lin J."/>
        </authorList>
    </citation>
    <scope>NUCLEOTIDE SEQUENCE</scope>
</reference>
<evidence type="ECO:0000256" key="9">
    <source>
        <dbReference type="ARBA" id="ARBA00022840"/>
    </source>
</evidence>
<dbReference type="Gene3D" id="3.40.50.620">
    <property type="entry name" value="HUPs"/>
    <property type="match status" value="1"/>
</dbReference>
<keyword evidence="4" id="KW-0723">Serine/threonine-protein kinase</keyword>
<name>A0A6V7PIQ7_ANACO</name>
<dbReference type="Pfam" id="PF07714">
    <property type="entry name" value="PK_Tyr_Ser-Thr"/>
    <property type="match status" value="1"/>
</dbReference>
<keyword evidence="8" id="KW-0833">Ubl conjugation pathway</keyword>
<evidence type="ECO:0000313" key="15">
    <source>
        <dbReference type="EMBL" id="CAD1830765.1"/>
    </source>
</evidence>
<dbReference type="GO" id="GO:0016567">
    <property type="term" value="P:protein ubiquitination"/>
    <property type="evidence" value="ECO:0007669"/>
    <property type="project" value="UniProtKB-UniPathway"/>
</dbReference>
<keyword evidence="11" id="KW-0175">Coiled coil</keyword>
<evidence type="ECO:0000256" key="8">
    <source>
        <dbReference type="ARBA" id="ARBA00022786"/>
    </source>
</evidence>
<dbReference type="EMBL" id="LR862148">
    <property type="protein sequence ID" value="CAD1830765.1"/>
    <property type="molecule type" value="Genomic_DNA"/>
</dbReference>